<dbReference type="Pfam" id="PF14983">
    <property type="entry name" value="SPMIP10-like"/>
    <property type="match status" value="1"/>
</dbReference>
<dbReference type="PANTHER" id="PTHR35247">
    <property type="entry name" value="TESTIS-EXPRESSED PROTEIN 43"/>
    <property type="match status" value="1"/>
</dbReference>
<evidence type="ECO:0000313" key="1">
    <source>
        <dbReference type="Ensembl" id="ENSSORP00005019226.1"/>
    </source>
</evidence>
<name>A0A672ZPW2_9TELE</name>
<reference evidence="1" key="1">
    <citation type="submission" date="2025-08" db="UniProtKB">
        <authorList>
            <consortium name="Ensembl"/>
        </authorList>
    </citation>
    <scope>IDENTIFICATION</scope>
</reference>
<dbReference type="Proteomes" id="UP000472271">
    <property type="component" value="Unassembled WGS sequence"/>
</dbReference>
<dbReference type="PANTHER" id="PTHR35247:SF1">
    <property type="entry name" value="TESTIS-EXPRESSED PROTEIN 43"/>
    <property type="match status" value="1"/>
</dbReference>
<accession>A0A672ZPW2</accession>
<sequence>FLFLPQRSSAHVPTFSARHPMIPRLYVMPWRQDMKNQRLLLKVALAQIPVLPHEESLCLCGRERLCHIQDQKQSLTDICVHLTEHQTSVSVQN</sequence>
<dbReference type="InParanoid" id="A0A672ZPW2"/>
<protein>
    <submittedName>
        <fullName evidence="1">Uncharacterized protein</fullName>
    </submittedName>
</protein>
<proteinExistence type="predicted"/>
<dbReference type="InterPro" id="IPR027965">
    <property type="entry name" value="SPMIP10"/>
</dbReference>
<evidence type="ECO:0000313" key="2">
    <source>
        <dbReference type="Proteomes" id="UP000472271"/>
    </source>
</evidence>
<dbReference type="Ensembl" id="ENSSORT00005019783.1">
    <property type="protein sequence ID" value="ENSSORP00005019226.1"/>
    <property type="gene ID" value="ENSSORG00005009461.1"/>
</dbReference>
<organism evidence="1 2">
    <name type="scientific">Sphaeramia orbicularis</name>
    <name type="common">orbiculate cardinalfish</name>
    <dbReference type="NCBI Taxonomy" id="375764"/>
    <lineage>
        <taxon>Eukaryota</taxon>
        <taxon>Metazoa</taxon>
        <taxon>Chordata</taxon>
        <taxon>Craniata</taxon>
        <taxon>Vertebrata</taxon>
        <taxon>Euteleostomi</taxon>
        <taxon>Actinopterygii</taxon>
        <taxon>Neopterygii</taxon>
        <taxon>Teleostei</taxon>
        <taxon>Neoteleostei</taxon>
        <taxon>Acanthomorphata</taxon>
        <taxon>Gobiaria</taxon>
        <taxon>Kurtiformes</taxon>
        <taxon>Apogonoidei</taxon>
        <taxon>Apogonidae</taxon>
        <taxon>Apogoninae</taxon>
        <taxon>Sphaeramia</taxon>
    </lineage>
</organism>
<keyword evidence="2" id="KW-1185">Reference proteome</keyword>
<reference evidence="1" key="2">
    <citation type="submission" date="2025-09" db="UniProtKB">
        <authorList>
            <consortium name="Ensembl"/>
        </authorList>
    </citation>
    <scope>IDENTIFICATION</scope>
</reference>
<dbReference type="AlphaFoldDB" id="A0A672ZPW2"/>